<gene>
    <name evidence="2" type="ORF">SAMN05443550_11014</name>
</gene>
<dbReference type="PROSITE" id="PS51257">
    <property type="entry name" value="PROKAR_LIPOPROTEIN"/>
    <property type="match status" value="1"/>
</dbReference>
<dbReference type="InterPro" id="IPR001279">
    <property type="entry name" value="Metallo-B-lactamas"/>
</dbReference>
<organism evidence="2 3">
    <name type="scientific">Pedobacter hartonius</name>
    <dbReference type="NCBI Taxonomy" id="425514"/>
    <lineage>
        <taxon>Bacteria</taxon>
        <taxon>Pseudomonadati</taxon>
        <taxon>Bacteroidota</taxon>
        <taxon>Sphingobacteriia</taxon>
        <taxon>Sphingobacteriales</taxon>
        <taxon>Sphingobacteriaceae</taxon>
        <taxon>Pedobacter</taxon>
    </lineage>
</organism>
<name>A0A1H4GFM9_9SPHI</name>
<dbReference type="Gene3D" id="3.60.15.10">
    <property type="entry name" value="Ribonuclease Z/Hydroxyacylglutathione hydrolase-like"/>
    <property type="match status" value="1"/>
</dbReference>
<dbReference type="PANTHER" id="PTHR42663:SF6">
    <property type="entry name" value="HYDROLASE C777.06C-RELATED"/>
    <property type="match status" value="1"/>
</dbReference>
<accession>A0A1H4GFM9</accession>
<dbReference type="Pfam" id="PF12706">
    <property type="entry name" value="Lactamase_B_2"/>
    <property type="match status" value="1"/>
</dbReference>
<proteinExistence type="predicted"/>
<reference evidence="2 3" key="1">
    <citation type="submission" date="2016-10" db="EMBL/GenBank/DDBJ databases">
        <authorList>
            <person name="de Groot N.N."/>
        </authorList>
    </citation>
    <scope>NUCLEOTIDE SEQUENCE [LARGE SCALE GENOMIC DNA]</scope>
    <source>
        <strain evidence="2 3">DSM 19033</strain>
    </source>
</reference>
<keyword evidence="3" id="KW-1185">Reference proteome</keyword>
<evidence type="ECO:0000259" key="1">
    <source>
        <dbReference type="SMART" id="SM00849"/>
    </source>
</evidence>
<dbReference type="Proteomes" id="UP000198850">
    <property type="component" value="Unassembled WGS sequence"/>
</dbReference>
<feature type="domain" description="Metallo-beta-lactamase" evidence="1">
    <location>
        <begin position="46"/>
        <end position="235"/>
    </location>
</feature>
<dbReference type="SUPFAM" id="SSF56281">
    <property type="entry name" value="Metallo-hydrolase/oxidoreductase"/>
    <property type="match status" value="1"/>
</dbReference>
<evidence type="ECO:0000313" key="2">
    <source>
        <dbReference type="EMBL" id="SEB08406.1"/>
    </source>
</evidence>
<dbReference type="AlphaFoldDB" id="A0A1H4GFM9"/>
<dbReference type="PANTHER" id="PTHR42663">
    <property type="entry name" value="HYDROLASE C777.06C-RELATED-RELATED"/>
    <property type="match status" value="1"/>
</dbReference>
<evidence type="ECO:0000313" key="3">
    <source>
        <dbReference type="Proteomes" id="UP000198850"/>
    </source>
</evidence>
<dbReference type="STRING" id="425514.SAMN05443550_11014"/>
<dbReference type="EMBL" id="FNRA01000010">
    <property type="protein sequence ID" value="SEB08406.1"/>
    <property type="molecule type" value="Genomic_DNA"/>
</dbReference>
<sequence>MLILKYDFNFRILKITFLGTGTSQGIPVITCGCEVCQSDDPRDNRLRVSVLLETADKTIVIDSGPDFRYQMLRAKVKDLDAIVYTHEHKDHVAGLDDIRPFNYLLRKNIDIYATVRVQEALKKEFSYIFADKVYPGVPQINMHTVTGENFHIGQTEFIPLDIMHYKLPILGYRIGDFTYITDAKTVPQISIDKIRGTKILVVNALQKEEHISHFTLSEAITFAEDIGAETTYFTHMSHNLGKHADIEAELPPNIRLAYDGLQIEL</sequence>
<dbReference type="CDD" id="cd16279">
    <property type="entry name" value="metallo-hydrolase-like_MBL-fold"/>
    <property type="match status" value="1"/>
</dbReference>
<dbReference type="InterPro" id="IPR036866">
    <property type="entry name" value="RibonucZ/Hydroxyglut_hydro"/>
</dbReference>
<dbReference type="SMART" id="SM00849">
    <property type="entry name" value="Lactamase_B"/>
    <property type="match status" value="1"/>
</dbReference>
<protein>
    <submittedName>
        <fullName evidence="2">Phosphoribosyl 1,2-cyclic phosphate phosphodiesterase</fullName>
    </submittedName>
</protein>